<protein>
    <submittedName>
        <fullName evidence="3">Oxidoreductase</fullName>
    </submittedName>
</protein>
<dbReference type="AlphaFoldDB" id="A0A0W0VCA5"/>
<dbReference type="InterPro" id="IPR041034">
    <property type="entry name" value="PI_PP_C"/>
</dbReference>
<dbReference type="OrthoDB" id="5650789at2"/>
<dbReference type="Pfam" id="PF18365">
    <property type="entry name" value="PI_PP_C"/>
    <property type="match status" value="1"/>
</dbReference>
<organism evidence="3 4">
    <name type="scientific">Legionella jordanis</name>
    <dbReference type="NCBI Taxonomy" id="456"/>
    <lineage>
        <taxon>Bacteria</taxon>
        <taxon>Pseudomonadati</taxon>
        <taxon>Pseudomonadota</taxon>
        <taxon>Gammaproteobacteria</taxon>
        <taxon>Legionellales</taxon>
        <taxon>Legionellaceae</taxon>
        <taxon>Legionella</taxon>
    </lineage>
</organism>
<comment type="caution">
    <text evidence="3">The sequence shown here is derived from an EMBL/GenBank/DDBJ whole genome shotgun (WGS) entry which is preliminary data.</text>
</comment>
<accession>A0A0W0VCA5</accession>
<dbReference type="RefSeq" id="WP_058471448.1">
    <property type="nucleotide sequence ID" value="NZ_CAAAIC010000001.1"/>
</dbReference>
<reference evidence="3 4" key="1">
    <citation type="submission" date="2015-11" db="EMBL/GenBank/DDBJ databases">
        <title>Genomic analysis of 38 Legionella species identifies large and diverse effector repertoires.</title>
        <authorList>
            <person name="Burstein D."/>
            <person name="Amaro F."/>
            <person name="Zusman T."/>
            <person name="Lifshitz Z."/>
            <person name="Cohen O."/>
            <person name="Gilbert J.A."/>
            <person name="Pupko T."/>
            <person name="Shuman H.A."/>
            <person name="Segal G."/>
        </authorList>
    </citation>
    <scope>NUCLEOTIDE SEQUENCE [LARGE SCALE GENOMIC DNA]</scope>
    <source>
        <strain evidence="3 4">BL-540</strain>
    </source>
</reference>
<dbReference type="STRING" id="456.Ljor_2026"/>
<gene>
    <name evidence="3" type="ORF">Ljor_2026</name>
</gene>
<keyword evidence="4" id="KW-1185">Reference proteome</keyword>
<feature type="domain" description="Phosphoinositide phosphatase insertion" evidence="1">
    <location>
        <begin position="355"/>
        <end position="411"/>
    </location>
</feature>
<dbReference type="Gene3D" id="1.10.520.60">
    <property type="match status" value="2"/>
</dbReference>
<name>A0A0W0VCA5_9GAMM</name>
<evidence type="ECO:0000259" key="1">
    <source>
        <dbReference type="Pfam" id="PF18363"/>
    </source>
</evidence>
<dbReference type="Gene3D" id="1.20.120.1720">
    <property type="match status" value="1"/>
</dbReference>
<feature type="domain" description="Phosphoinositide phosphatase insertion" evidence="1">
    <location>
        <begin position="216"/>
        <end position="305"/>
    </location>
</feature>
<dbReference type="InterPro" id="IPR040769">
    <property type="entry name" value="PI_PP_I"/>
</dbReference>
<dbReference type="Proteomes" id="UP000055035">
    <property type="component" value="Unassembled WGS sequence"/>
</dbReference>
<dbReference type="EMBL" id="LNYJ01000011">
    <property type="protein sequence ID" value="KTD17720.1"/>
    <property type="molecule type" value="Genomic_DNA"/>
</dbReference>
<evidence type="ECO:0000313" key="4">
    <source>
        <dbReference type="Proteomes" id="UP000055035"/>
    </source>
</evidence>
<sequence>MGKKTILRLAEGMDISPLMQRKLQTILGEFEIEFYPAIPNLRRSYQRRMQSFYNAFLLVLSSLPELKHSKEDLKLYVDWCLEFYRLPQEELPVEEYQGILPNWYLEFGPLRQELPIEQYQHFLSDYTSFLLSALKDHFPHYKSKEHFVELINKAEQYVIMKRGRADLATLIPIKTGNSVEYVLRWEEQLKPYTDKTFKEFEAIQQHAKENNGLNIPHWFRSLSPWMQIYLHSFIPSELISKDDLKTLTGLKRNLNSLTLQWSSIKLEQGANLHHDLENIAQGKIPLWMKSLNPEHQQLLKLMADAGLSEAGISDEIANFDNWLQDKSERLARDKKQLEHFNQLTVLELPGSLSFLNGFIGEWNKLKLEQGAALDHDLKQIAQMGHAKIPIWLKSLDPQHQLVLRILAETKLMTASMSLDVSTLHSWLLSEKERITSQNKSFEPLERLNSLRKLPSWVLFLEDFERHFLSNILQVGSLEQCISFAPSRLRRLPLLANFCETKVFWLNERGEVEHEYSTRMRSSHMAARDIVEWPMPIKRLYATRNLELIHQHASNQPLLIQTLISPVPWLHAYIPDYALDMQRKEIIASFQEEKDKLIVSTNHPFNIAKYLYYTTATDKSCQALITLVEMRILAMQYPHFIPSSWSLNKIKAVIALAFAEVEDKQALNSEQLFPEQDNETQTVISNLKRLFEKNHHALSQMDDWQAILAKQLEWKTVLEKEGKSKRFSIDVESVRELLKEYRTILNSPYGSATIFDYYGRELFLSSIENLLMGESQCKSYGSCVSGKDRREVLETHILAMLIFHKRKGYWPSMSHTGQDRADFVDIVADLWVTWHGYELAEQNADGSSGIKTPANYWPADIAAAICKKAGMHALHHSDVLATNNEVGRIGNLSVDKKNSKQVITVLKAAREDEGNAKEIITLLNHLIHHALGVKPLIMLLDLTRQGQKNPINRRSALEALHQLSKRADFMSVNNYLYAVLQLSREERAEILDLLTDLCNQGEFMRNKTSNLMIFKKEAPEGILATKDILQNRDGREETDMIKLTRIFAEICPKATEKWKRAPEILKIYQAIFNIQNHPQDKSAIKENIAELAKIKEIAIQYSTSQVIS</sequence>
<feature type="domain" description="Phosphoinositide phosphatase C-terminal" evidence="2">
    <location>
        <begin position="980"/>
        <end position="1096"/>
    </location>
</feature>
<dbReference type="Pfam" id="PF18363">
    <property type="entry name" value="PI_PP_I"/>
    <property type="match status" value="2"/>
</dbReference>
<evidence type="ECO:0000259" key="2">
    <source>
        <dbReference type="Pfam" id="PF18365"/>
    </source>
</evidence>
<dbReference type="PATRIC" id="fig|456.5.peg.2170"/>
<proteinExistence type="predicted"/>
<evidence type="ECO:0000313" key="3">
    <source>
        <dbReference type="EMBL" id="KTD17720.1"/>
    </source>
</evidence>